<dbReference type="PROSITE" id="PS51192">
    <property type="entry name" value="HELICASE_ATP_BIND_1"/>
    <property type="match status" value="1"/>
</dbReference>
<evidence type="ECO:0000256" key="1">
    <source>
        <dbReference type="ARBA" id="ARBA00022801"/>
    </source>
</evidence>
<dbReference type="InterPro" id="IPR027417">
    <property type="entry name" value="P-loop_NTPase"/>
</dbReference>
<evidence type="ECO:0000313" key="5">
    <source>
        <dbReference type="Proteomes" id="UP000319514"/>
    </source>
</evidence>
<keyword evidence="5" id="KW-1185">Reference proteome</keyword>
<dbReference type="GO" id="GO:0016787">
    <property type="term" value="F:hydrolase activity"/>
    <property type="evidence" value="ECO:0007669"/>
    <property type="project" value="UniProtKB-KW"/>
</dbReference>
<dbReference type="PANTHER" id="PTHR45766:SF6">
    <property type="entry name" value="SWI_SNF-RELATED MATRIX-ASSOCIATED ACTIN-DEPENDENT REGULATOR OF CHROMATIN SUBFAMILY A-LIKE PROTEIN 1"/>
    <property type="match status" value="1"/>
</dbReference>
<dbReference type="PANTHER" id="PTHR45766">
    <property type="entry name" value="DNA ANNEALING HELICASE AND ENDONUCLEASE ZRANB3 FAMILY MEMBER"/>
    <property type="match status" value="1"/>
</dbReference>
<dbReference type="Gene3D" id="3.40.50.10810">
    <property type="entry name" value="Tandem AAA-ATPase domain"/>
    <property type="match status" value="1"/>
</dbReference>
<dbReference type="Gene3D" id="3.40.50.300">
    <property type="entry name" value="P-loop containing nucleotide triphosphate hydrolases"/>
    <property type="match status" value="1"/>
</dbReference>
<dbReference type="InterPro" id="IPR049730">
    <property type="entry name" value="SNF2/RAD54-like_C"/>
</dbReference>
<dbReference type="PROSITE" id="PS51194">
    <property type="entry name" value="HELICASE_CTER"/>
    <property type="match status" value="1"/>
</dbReference>
<gene>
    <name evidence="4" type="ORF">FB474_2389</name>
</gene>
<dbReference type="InterPro" id="IPR038718">
    <property type="entry name" value="SNF2-like_sf"/>
</dbReference>
<protein>
    <submittedName>
        <fullName evidence="4">Type III restriction/modification enzyme restriction subunit</fullName>
    </submittedName>
</protein>
<comment type="caution">
    <text evidence="4">The sequence shown here is derived from an EMBL/GenBank/DDBJ whole genome shotgun (WGS) entry which is preliminary data.</text>
</comment>
<dbReference type="GO" id="GO:0031297">
    <property type="term" value="P:replication fork processing"/>
    <property type="evidence" value="ECO:0007669"/>
    <property type="project" value="TreeGrafter"/>
</dbReference>
<dbReference type="RefSeq" id="WP_141788824.1">
    <property type="nucleotide sequence ID" value="NZ_BAAAKX010000007.1"/>
</dbReference>
<dbReference type="InterPro" id="IPR014001">
    <property type="entry name" value="Helicase_ATP-bd"/>
</dbReference>
<dbReference type="Pfam" id="PF00271">
    <property type="entry name" value="Helicase_C"/>
    <property type="match status" value="1"/>
</dbReference>
<dbReference type="GO" id="GO:0005524">
    <property type="term" value="F:ATP binding"/>
    <property type="evidence" value="ECO:0007669"/>
    <property type="project" value="InterPro"/>
</dbReference>
<dbReference type="OrthoDB" id="9814088at2"/>
<evidence type="ECO:0000259" key="2">
    <source>
        <dbReference type="PROSITE" id="PS51192"/>
    </source>
</evidence>
<evidence type="ECO:0000259" key="3">
    <source>
        <dbReference type="PROSITE" id="PS51194"/>
    </source>
</evidence>
<feature type="domain" description="Helicase ATP-binding" evidence="2">
    <location>
        <begin position="234"/>
        <end position="395"/>
    </location>
</feature>
<organism evidence="4 5">
    <name type="scientific">Oryzihumus leptocrescens</name>
    <dbReference type="NCBI Taxonomy" id="297536"/>
    <lineage>
        <taxon>Bacteria</taxon>
        <taxon>Bacillati</taxon>
        <taxon>Actinomycetota</taxon>
        <taxon>Actinomycetes</taxon>
        <taxon>Micrococcales</taxon>
        <taxon>Intrasporangiaceae</taxon>
        <taxon>Oryzihumus</taxon>
    </lineage>
</organism>
<proteinExistence type="predicted"/>
<dbReference type="CDD" id="cd18793">
    <property type="entry name" value="SF2_C_SNF"/>
    <property type="match status" value="1"/>
</dbReference>
<dbReference type="InterPro" id="IPR001650">
    <property type="entry name" value="Helicase_C-like"/>
</dbReference>
<dbReference type="Pfam" id="PF04851">
    <property type="entry name" value="ResIII"/>
    <property type="match status" value="1"/>
</dbReference>
<dbReference type="AlphaFoldDB" id="A0A542ZKX2"/>
<keyword evidence="1" id="KW-0378">Hydrolase</keyword>
<dbReference type="GO" id="GO:0003677">
    <property type="term" value="F:DNA binding"/>
    <property type="evidence" value="ECO:0007669"/>
    <property type="project" value="InterPro"/>
</dbReference>
<dbReference type="EMBL" id="VFOQ01000001">
    <property type="protein sequence ID" value="TQL60986.1"/>
    <property type="molecule type" value="Genomic_DNA"/>
</dbReference>
<dbReference type="SMART" id="SM00490">
    <property type="entry name" value="HELICc"/>
    <property type="match status" value="1"/>
</dbReference>
<dbReference type="InterPro" id="IPR006935">
    <property type="entry name" value="Helicase/UvrB_N"/>
</dbReference>
<dbReference type="GO" id="GO:0006281">
    <property type="term" value="P:DNA repair"/>
    <property type="evidence" value="ECO:0007669"/>
    <property type="project" value="TreeGrafter"/>
</dbReference>
<dbReference type="SUPFAM" id="SSF52540">
    <property type="entry name" value="P-loop containing nucleoside triphosphate hydrolases"/>
    <property type="match status" value="2"/>
</dbReference>
<feature type="domain" description="Helicase C-terminal" evidence="3">
    <location>
        <begin position="664"/>
        <end position="842"/>
    </location>
</feature>
<sequence>MVVDDAGPLIDRLRRQLADARRMDVLSESFSIFVFEALRKELAGVPVRLLLRDGSIDELPLNGLGEEHVLRAHLDQHRIAREFLAWAEQHLETRSLSRRSRDTWTVIEAAKPYAVLGAGFEAESLGLVASSSLLFPREISDEGQVEELAINFDRIWHEPTSSRSSQGALLDAAQTLARDNAPESAYLRILTSLFRDFVDEAGKETADRGRTGFFNTTVWSKLYKFQRDGVLGAIEKLDRHNGCILADSVGLGKTFEALAVIKYYELRNDRVLVLAPKRLRENWTLYRANDARNPLVADRFNYDVLNHTDLSRENGMSGDIDLAHVNWGNYDLVVIDESHNFRNNPQVEERTTRYERLMNQVFKAGVKTKVLMLSATPVNTRLADLKNQVLFATEGDDTALTDSGIKSIEGTLRKAQARFTIWQNSADEQRTTDALLGALGMDYIRLLDLITIARSRKHIEKYYGTADVGRFPERVAPVNLAPPIDAADKLMPLADLNSAILMLNLAAYKPTSYVLEKAKKKYADLYDHHLRTGGSRVWRQTDRENNIVHLMRMGLLKRLESSVHSLTLTVDKILHKVDAAIARIDDFEARDAVGLSINSFSDLSDIDMDDQELEDVVGGKVRVFLADVDRVRWRQDLVEDRDTLREILAEVSAVDVLRDAKLADLKGLLVEKAKNPSNGDNRKALIFTAYSDTAEYLYANVAEWAVADLGLHVALITGDTTKTTAALARSGMHEVLAAFSPRSKGGDLDGPQIDVVIATDTISEGQNLQDCDTVVNYDIHWNPVRIVQRFGRVDRLGSTNATVHLVNFWPNIDLESYINLEKRVSSRMTLLDVSATGEENVLDSSDAAAMNDLEYRRRQLEQMRVAAPTMEDLAGGLSITDLTLSDFRMDAAARPACELEEIDRWPLALFAVSRFDGTLSEEGLSAGAIYLFKARDGVGAVPADYPLAPYLLVYVTDNGEIAHPIEQPKLALDVLRHHALGQTEPDTDALAAFNAATRKGRDMGHYRDLLDTAVRAASGKAKESAVASLFSAGASTYGVEAQSGGLTTVDLVAWVALVP</sequence>
<dbReference type="Proteomes" id="UP000319514">
    <property type="component" value="Unassembled WGS sequence"/>
</dbReference>
<dbReference type="SMART" id="SM00487">
    <property type="entry name" value="DEXDc"/>
    <property type="match status" value="1"/>
</dbReference>
<name>A0A542ZKX2_9MICO</name>
<reference evidence="4 5" key="1">
    <citation type="submission" date="2019-06" db="EMBL/GenBank/DDBJ databases">
        <title>Sequencing the genomes of 1000 actinobacteria strains.</title>
        <authorList>
            <person name="Klenk H.-P."/>
        </authorList>
    </citation>
    <scope>NUCLEOTIDE SEQUENCE [LARGE SCALE GENOMIC DNA]</scope>
    <source>
        <strain evidence="4 5">DSM 18082</strain>
    </source>
</reference>
<evidence type="ECO:0000313" key="4">
    <source>
        <dbReference type="EMBL" id="TQL60986.1"/>
    </source>
</evidence>
<accession>A0A542ZKX2</accession>